<keyword evidence="8" id="KW-0863">Zinc-finger</keyword>
<dbReference type="InterPro" id="IPR041175">
    <property type="entry name" value="VLRF1/Vms1"/>
</dbReference>
<dbReference type="PANTHER" id="PTHR16036:SF2">
    <property type="entry name" value="TRNA ENDONUCLEASE ANKZF1"/>
    <property type="match status" value="1"/>
</dbReference>
<keyword evidence="7 14" id="KW-0255">Endonuclease</keyword>
<dbReference type="InterPro" id="IPR002110">
    <property type="entry name" value="Ankyrin_rpt"/>
</dbReference>
<feature type="compositionally biased region" description="Basic residues" evidence="15">
    <location>
        <begin position="575"/>
        <end position="589"/>
    </location>
</feature>
<dbReference type="GO" id="GO:0008270">
    <property type="term" value="F:zinc ion binding"/>
    <property type="evidence" value="ECO:0007669"/>
    <property type="project" value="UniProtKB-KW"/>
</dbReference>
<dbReference type="PROSITE" id="PS50088">
    <property type="entry name" value="ANK_REPEAT"/>
    <property type="match status" value="1"/>
</dbReference>
<dbReference type="GO" id="GO:0016787">
    <property type="term" value="F:hydrolase activity"/>
    <property type="evidence" value="ECO:0007669"/>
    <property type="project" value="UniProtKB-KW"/>
</dbReference>
<keyword evidence="5" id="KW-0479">Metal-binding</keyword>
<protein>
    <submittedName>
        <fullName evidence="18">Ankyrin repeat and zinc finger domain-containing protein 1</fullName>
    </submittedName>
</protein>
<dbReference type="InterPro" id="IPR029383">
    <property type="entry name" value="ARL6IP6"/>
</dbReference>
<evidence type="ECO:0000256" key="15">
    <source>
        <dbReference type="SAM" id="MobiDB-lite"/>
    </source>
</evidence>
<organism evidence="18 19">
    <name type="scientific">Asbolus verrucosus</name>
    <name type="common">Desert ironclad beetle</name>
    <dbReference type="NCBI Taxonomy" id="1661398"/>
    <lineage>
        <taxon>Eukaryota</taxon>
        <taxon>Metazoa</taxon>
        <taxon>Ecdysozoa</taxon>
        <taxon>Arthropoda</taxon>
        <taxon>Hexapoda</taxon>
        <taxon>Insecta</taxon>
        <taxon>Pterygota</taxon>
        <taxon>Neoptera</taxon>
        <taxon>Endopterygota</taxon>
        <taxon>Coleoptera</taxon>
        <taxon>Polyphaga</taxon>
        <taxon>Cucujiformia</taxon>
        <taxon>Tenebrionidae</taxon>
        <taxon>Pimeliinae</taxon>
        <taxon>Asbolus</taxon>
    </lineage>
</organism>
<dbReference type="GO" id="GO:0036503">
    <property type="term" value="P:ERAD pathway"/>
    <property type="evidence" value="ECO:0007669"/>
    <property type="project" value="TreeGrafter"/>
</dbReference>
<keyword evidence="4 14" id="KW-0540">Nuclease</keyword>
<dbReference type="EMBL" id="QDEB01077042">
    <property type="protein sequence ID" value="RZC34749.1"/>
    <property type="molecule type" value="Genomic_DNA"/>
</dbReference>
<evidence type="ECO:0000256" key="9">
    <source>
        <dbReference type="ARBA" id="ARBA00022801"/>
    </source>
</evidence>
<dbReference type="STRING" id="1661398.A0A482VQS2"/>
<accession>A0A482VQS2</accession>
<feature type="transmembrane region" description="Helical" evidence="16">
    <location>
        <begin position="36"/>
        <end position="56"/>
    </location>
</feature>
<reference evidence="18 19" key="1">
    <citation type="submission" date="2017-03" db="EMBL/GenBank/DDBJ databases">
        <title>Genome of the blue death feigning beetle - Asbolus verrucosus.</title>
        <authorList>
            <person name="Rider S.D."/>
        </authorList>
    </citation>
    <scope>NUCLEOTIDE SEQUENCE [LARGE SCALE GENOMIC DNA]</scope>
    <source>
        <strain evidence="18">Butters</strain>
        <tissue evidence="18">Head and leg muscle</tissue>
    </source>
</reference>
<keyword evidence="19" id="KW-1185">Reference proteome</keyword>
<dbReference type="SMART" id="SM00248">
    <property type="entry name" value="ANK"/>
    <property type="match status" value="2"/>
</dbReference>
<dbReference type="SUPFAM" id="SSF48403">
    <property type="entry name" value="Ankyrin repeat"/>
    <property type="match status" value="1"/>
</dbReference>
<comment type="subcellular location">
    <subcellularLocation>
        <location evidence="1">Cytoplasm</location>
    </subcellularLocation>
</comment>
<evidence type="ECO:0000256" key="1">
    <source>
        <dbReference type="ARBA" id="ARBA00004496"/>
    </source>
</evidence>
<dbReference type="InterPro" id="IPR036770">
    <property type="entry name" value="Ankyrin_rpt-contain_sf"/>
</dbReference>
<dbReference type="PANTHER" id="PTHR16036">
    <property type="entry name" value="ANKYRIN REPEAT AND ZINC FINGER DOMAIN-CONTAINING PROTEIN 1"/>
    <property type="match status" value="1"/>
</dbReference>
<feature type="domain" description="VLRF1" evidence="17">
    <location>
        <begin position="326"/>
        <end position="470"/>
    </location>
</feature>
<dbReference type="InterPro" id="IPR047139">
    <property type="entry name" value="ANKZ1/VMS1"/>
</dbReference>
<gene>
    <name evidence="18" type="ORF">BDFB_001022</name>
</gene>
<evidence type="ECO:0000256" key="11">
    <source>
        <dbReference type="ARBA" id="ARBA00023043"/>
    </source>
</evidence>
<evidence type="ECO:0000313" key="18">
    <source>
        <dbReference type="EMBL" id="RZC34749.1"/>
    </source>
</evidence>
<name>A0A482VQS2_ASBVE</name>
<feature type="active site" evidence="14">
    <location>
        <position position="369"/>
    </location>
</feature>
<feature type="region of interest" description="Disordered" evidence="15">
    <location>
        <begin position="526"/>
        <end position="548"/>
    </location>
</feature>
<keyword evidence="3 14" id="KW-0963">Cytoplasm</keyword>
<feature type="region of interest" description="Disordered" evidence="15">
    <location>
        <begin position="714"/>
        <end position="750"/>
    </location>
</feature>
<dbReference type="Pfam" id="PF18716">
    <property type="entry name" value="VATC"/>
    <property type="match status" value="1"/>
</dbReference>
<evidence type="ECO:0000256" key="4">
    <source>
        <dbReference type="ARBA" id="ARBA00022722"/>
    </source>
</evidence>
<evidence type="ECO:0000259" key="17">
    <source>
        <dbReference type="PROSITE" id="PS52044"/>
    </source>
</evidence>
<evidence type="ECO:0000256" key="10">
    <source>
        <dbReference type="ARBA" id="ARBA00022833"/>
    </source>
</evidence>
<feature type="repeat" description="ANK" evidence="13">
    <location>
        <begin position="640"/>
        <end position="672"/>
    </location>
</feature>
<evidence type="ECO:0000256" key="6">
    <source>
        <dbReference type="ARBA" id="ARBA00022737"/>
    </source>
</evidence>
<dbReference type="Pfam" id="PF00023">
    <property type="entry name" value="Ank"/>
    <property type="match status" value="1"/>
</dbReference>
<feature type="transmembrane region" description="Helical" evidence="16">
    <location>
        <begin position="98"/>
        <end position="118"/>
    </location>
</feature>
<dbReference type="Proteomes" id="UP000292052">
    <property type="component" value="Unassembled WGS sequence"/>
</dbReference>
<keyword evidence="11 13" id="KW-0040">ANK repeat</keyword>
<evidence type="ECO:0000256" key="8">
    <source>
        <dbReference type="ARBA" id="ARBA00022771"/>
    </source>
</evidence>
<evidence type="ECO:0000256" key="12">
    <source>
        <dbReference type="ARBA" id="ARBA00023054"/>
    </source>
</evidence>
<evidence type="ECO:0000256" key="13">
    <source>
        <dbReference type="PROSITE-ProRule" id="PRU00023"/>
    </source>
</evidence>
<keyword evidence="9 14" id="KW-0378">Hydrolase</keyword>
<keyword evidence="16" id="KW-0472">Membrane</keyword>
<dbReference type="InterPro" id="IPR041540">
    <property type="entry name" value="VATC"/>
</dbReference>
<dbReference type="Pfam" id="PF18826">
    <property type="entry name" value="bVLRF1"/>
    <property type="match status" value="1"/>
</dbReference>
<dbReference type="OrthoDB" id="429841at2759"/>
<dbReference type="PROSITE" id="PS50297">
    <property type="entry name" value="ANK_REP_REGION"/>
    <property type="match status" value="1"/>
</dbReference>
<evidence type="ECO:0000313" key="19">
    <source>
        <dbReference type="Proteomes" id="UP000292052"/>
    </source>
</evidence>
<keyword evidence="16" id="KW-1133">Transmembrane helix</keyword>
<feature type="compositionally biased region" description="Basic and acidic residues" evidence="15">
    <location>
        <begin position="730"/>
        <end position="750"/>
    </location>
</feature>
<keyword evidence="10" id="KW-0862">Zinc</keyword>
<dbReference type="Gene3D" id="1.25.40.20">
    <property type="entry name" value="Ankyrin repeat-containing domain"/>
    <property type="match status" value="1"/>
</dbReference>
<dbReference type="Pfam" id="PF15062">
    <property type="entry name" value="ARL6IP6"/>
    <property type="match status" value="1"/>
</dbReference>
<evidence type="ECO:0000256" key="3">
    <source>
        <dbReference type="ARBA" id="ARBA00022490"/>
    </source>
</evidence>
<comment type="caution">
    <text evidence="18">The sequence shown here is derived from an EMBL/GenBank/DDBJ whole genome shotgun (WGS) entry which is preliminary data.</text>
</comment>
<dbReference type="PROSITE" id="PS52044">
    <property type="entry name" value="VLRF1"/>
    <property type="match status" value="1"/>
</dbReference>
<keyword evidence="16" id="KW-0812">Transmembrane</keyword>
<sequence length="819" mass="93735">MLRQKLSEKYAYSPYQSTPRLTQHNLKSEQPTISEWKLGIIGLFVSLIVITGKLYFANLDYIKQLVLEHRLVSYEVITEDGEVMFKVAWKDAVKYSNVWLPALCGVLTTYFTWIMVYLDSQVPGVQPPSPFSPSKYKARSGHSFHLNYVFAVLMGVLAEPQVEMEVLKIFEEKFHLVIRDKIQSVLLEGNESGDTEESPKREWAANKTNSLACSYCQIQFDHVTQQREHYKLDWHRYNLRQSLLQKPPIGEEEFVEKTAKDDISSISGSDSEKEDTLDAYATAQGKIFLQNSEGKVFSMYACLLCNKKEELRDDVVANRLRECCVNNKQWTVLMLGGGHFAGAIFKGDDAILHKTFHCYTVRAGQGGAQSSRDNKSGGTHPKSAGASLRRYNEQALVQHVRGIIEAWKSELDRCSLIIYRASGPHNRSVLFGGGAPLLDRTDSRLRTIPFSTRRATFAEVKRVHSVITLAHVYGEVLAFLKCIFVKMMLLGSLESAVEHFTRHKLPEQNTKRSKARSSCIDRAKSREIVERPLPMTQEDSSSDNDIELSTENQDVSFEESLQEFGDTLTPEQRKQRIKKKKPKKSRSKKLKEQEEYRKNELIEVLRRGNVNKLGELLENHLKIEENQLRDGFVNEVLDDKGNTLLHIAAMNEQTDTLEFLLKNDANPCAKNQKQQTPYTSTQSKEIREALKQFARDNPDKYNYNKAQIQTNVLSPEEANEKKKAQRKIKKEKEKIKRKENEIKKQEESEKERFLKLSDREKRALAAERRILSQSGAVIARCFLCAADITGKVPFEYLGNRFCSVDCLKAHRMQNPVVLS</sequence>
<evidence type="ECO:0000256" key="16">
    <source>
        <dbReference type="SAM" id="Phobius"/>
    </source>
</evidence>
<keyword evidence="12" id="KW-0175">Coiled coil</keyword>
<feature type="region of interest" description="Disordered" evidence="15">
    <location>
        <begin position="562"/>
        <end position="594"/>
    </location>
</feature>
<feature type="region of interest" description="Disordered" evidence="15">
    <location>
        <begin position="365"/>
        <end position="385"/>
    </location>
</feature>
<comment type="similarity">
    <text evidence="2 14">Belongs to the ANKZF1/VMS1 family.</text>
</comment>
<dbReference type="GO" id="GO:0004519">
    <property type="term" value="F:endonuclease activity"/>
    <property type="evidence" value="ECO:0007669"/>
    <property type="project" value="UniProtKB-KW"/>
</dbReference>
<evidence type="ECO:0000256" key="5">
    <source>
        <dbReference type="ARBA" id="ARBA00022723"/>
    </source>
</evidence>
<evidence type="ECO:0000256" key="14">
    <source>
        <dbReference type="PROSITE-ProRule" id="PRU01389"/>
    </source>
</evidence>
<comment type="domain">
    <text evidence="14">The VLRF1 domain mediates binding to the 60S ribosomal subunit.</text>
</comment>
<evidence type="ECO:0000256" key="7">
    <source>
        <dbReference type="ARBA" id="ARBA00022759"/>
    </source>
</evidence>
<proteinExistence type="inferred from homology"/>
<evidence type="ECO:0000256" key="2">
    <source>
        <dbReference type="ARBA" id="ARBA00009262"/>
    </source>
</evidence>
<dbReference type="GO" id="GO:0005737">
    <property type="term" value="C:cytoplasm"/>
    <property type="evidence" value="ECO:0007669"/>
    <property type="project" value="UniProtKB-SubCell"/>
</dbReference>
<dbReference type="AlphaFoldDB" id="A0A482VQS2"/>
<keyword evidence="6" id="KW-0677">Repeat</keyword>